<organism evidence="2 3">
    <name type="scientific">Schaalia odontolytica</name>
    <dbReference type="NCBI Taxonomy" id="1660"/>
    <lineage>
        <taxon>Bacteria</taxon>
        <taxon>Bacillati</taxon>
        <taxon>Actinomycetota</taxon>
        <taxon>Actinomycetes</taxon>
        <taxon>Actinomycetales</taxon>
        <taxon>Actinomycetaceae</taxon>
        <taxon>Schaalia</taxon>
    </lineage>
</organism>
<dbReference type="InterPro" id="IPR045886">
    <property type="entry name" value="ThiF/MoeB/HesA"/>
</dbReference>
<dbReference type="GO" id="GO:0004792">
    <property type="term" value="F:thiosulfate-cyanide sulfurtransferase activity"/>
    <property type="evidence" value="ECO:0007669"/>
    <property type="project" value="TreeGrafter"/>
</dbReference>
<dbReference type="GO" id="GO:0008146">
    <property type="term" value="F:sulfotransferase activity"/>
    <property type="evidence" value="ECO:0007669"/>
    <property type="project" value="TreeGrafter"/>
</dbReference>
<dbReference type="STRING" id="1660.APY09_03665"/>
<dbReference type="Pfam" id="PF00899">
    <property type="entry name" value="ThiF"/>
    <property type="match status" value="1"/>
</dbReference>
<dbReference type="GO" id="GO:0005829">
    <property type="term" value="C:cytosol"/>
    <property type="evidence" value="ECO:0007669"/>
    <property type="project" value="TreeGrafter"/>
</dbReference>
<dbReference type="Proteomes" id="UP000250192">
    <property type="component" value="Unassembled WGS sequence"/>
</dbReference>
<dbReference type="AlphaFoldDB" id="A0A2X0U5B6"/>
<dbReference type="PANTHER" id="PTHR10953:SF102">
    <property type="entry name" value="ADENYLYLTRANSFERASE AND SULFURTRANSFERASE MOCS3"/>
    <property type="match status" value="1"/>
</dbReference>
<dbReference type="SUPFAM" id="SSF69572">
    <property type="entry name" value="Activating enzymes of the ubiquitin-like proteins"/>
    <property type="match status" value="1"/>
</dbReference>
<evidence type="ECO:0000259" key="1">
    <source>
        <dbReference type="Pfam" id="PF00899"/>
    </source>
</evidence>
<keyword evidence="2" id="KW-0548">Nucleotidyltransferase</keyword>
<dbReference type="GeneID" id="93757983"/>
<dbReference type="GO" id="GO:0008641">
    <property type="term" value="F:ubiquitin-like modifier activating enzyme activity"/>
    <property type="evidence" value="ECO:0007669"/>
    <property type="project" value="InterPro"/>
</dbReference>
<evidence type="ECO:0000313" key="2">
    <source>
        <dbReference type="EMBL" id="SPT56316.1"/>
    </source>
</evidence>
<dbReference type="InterPro" id="IPR000594">
    <property type="entry name" value="ThiF_NAD_FAD-bd"/>
</dbReference>
<dbReference type="RefSeq" id="WP_111824306.1">
    <property type="nucleotide sequence ID" value="NZ_CBDERX010000051.1"/>
</dbReference>
<protein>
    <submittedName>
        <fullName evidence="2">Probable adenylyltransferase/sulfurtransferase MoeZ</fullName>
    </submittedName>
</protein>
<reference evidence="2 3" key="1">
    <citation type="submission" date="2018-06" db="EMBL/GenBank/DDBJ databases">
        <authorList>
            <consortium name="Pathogen Informatics"/>
            <person name="Doyle S."/>
        </authorList>
    </citation>
    <scope>NUCLEOTIDE SEQUENCE [LARGE SCALE GENOMIC DNA]</scope>
    <source>
        <strain evidence="2 3">NCTC9935</strain>
    </source>
</reference>
<name>A0A2X0U5B6_9ACTO</name>
<dbReference type="InterPro" id="IPR035985">
    <property type="entry name" value="Ubiquitin-activating_enz"/>
</dbReference>
<feature type="domain" description="THIF-type NAD/FAD binding fold" evidence="1">
    <location>
        <begin position="40"/>
        <end position="265"/>
    </location>
</feature>
<dbReference type="EMBL" id="UAPR01000009">
    <property type="protein sequence ID" value="SPT56316.1"/>
    <property type="molecule type" value="Genomic_DNA"/>
</dbReference>
<dbReference type="GO" id="GO:0016779">
    <property type="term" value="F:nucleotidyltransferase activity"/>
    <property type="evidence" value="ECO:0007669"/>
    <property type="project" value="UniProtKB-KW"/>
</dbReference>
<keyword evidence="3" id="KW-1185">Reference proteome</keyword>
<dbReference type="OrthoDB" id="9804286at2"/>
<keyword evidence="2" id="KW-0808">Transferase</keyword>
<sequence>MTIGDPYSRDAAVSGRSVALPLINQPVPFEAGDPALERFRRNWLVSGIAEAGQARLAAARVLVVGAGGLGSPVLQYLTAAGVGTIGICDSDVVEVSNLQRQLLHGEGDVGDPKPDSAVRHLSGLNSQVRFERYGHATREWLDEHGREWDLIMDCTDSFDSKYLVADYCADSGVPLVWGTVVSMSFQVSIFWSGAPAPAPSLSLRSLHPVKPAPGTTPASPTVGVLGPVVGQAGTAMATEAIKVLVGFGEPLIGRVLMVDAATQRADVLTFAPWE</sequence>
<evidence type="ECO:0000313" key="3">
    <source>
        <dbReference type="Proteomes" id="UP000250192"/>
    </source>
</evidence>
<dbReference type="CDD" id="cd00757">
    <property type="entry name" value="ThiF_MoeB_HesA_family"/>
    <property type="match status" value="1"/>
</dbReference>
<dbReference type="Gene3D" id="3.40.50.720">
    <property type="entry name" value="NAD(P)-binding Rossmann-like Domain"/>
    <property type="match status" value="1"/>
</dbReference>
<dbReference type="PANTHER" id="PTHR10953">
    <property type="entry name" value="UBIQUITIN-ACTIVATING ENZYME E1"/>
    <property type="match status" value="1"/>
</dbReference>
<proteinExistence type="predicted"/>
<accession>A0A2X0U5B6</accession>
<gene>
    <name evidence="2" type="primary">moeZ</name>
    <name evidence="2" type="ORF">NCTC9935_01846</name>
</gene>